<dbReference type="Proteomes" id="UP000231960">
    <property type="component" value="Unassembled WGS sequence"/>
</dbReference>
<comment type="caution">
    <text evidence="1">The sequence shown here is derived from an EMBL/GenBank/DDBJ whole genome shotgun (WGS) entry which is preliminary data.</text>
</comment>
<dbReference type="EMBL" id="NIPO01000001">
    <property type="protein sequence ID" value="PJR04043.1"/>
    <property type="molecule type" value="Genomic_DNA"/>
</dbReference>
<dbReference type="AlphaFoldDB" id="A0A2M9R5M5"/>
<proteinExistence type="predicted"/>
<gene>
    <name evidence="1" type="ORF">CDL10_05520</name>
</gene>
<name>A0A2M9R5M5_9FLAO</name>
<evidence type="ECO:0000313" key="1">
    <source>
        <dbReference type="EMBL" id="PJR04043.1"/>
    </source>
</evidence>
<keyword evidence="2" id="KW-1185">Reference proteome</keyword>
<organism evidence="1 2">
    <name type="scientific">Avrilella dinanensis</name>
    <dbReference type="NCBI Taxonomy" id="2008672"/>
    <lineage>
        <taxon>Bacteria</taxon>
        <taxon>Pseudomonadati</taxon>
        <taxon>Bacteroidota</taxon>
        <taxon>Flavobacteriia</taxon>
        <taxon>Flavobacteriales</taxon>
        <taxon>Flavobacteriaceae</taxon>
        <taxon>Avrilella</taxon>
    </lineage>
</organism>
<accession>A0A2M9R5M5</accession>
<protein>
    <submittedName>
        <fullName evidence="1">Uncharacterized protein</fullName>
    </submittedName>
</protein>
<reference evidence="1 2" key="1">
    <citation type="submission" date="2017-06" db="EMBL/GenBank/DDBJ databases">
        <title>Description of Avrilella dinanensis gen. nov. sp. nov.</title>
        <authorList>
            <person name="Leyer C."/>
            <person name="Sassi M."/>
            <person name="Minet J."/>
            <person name="Kayal S."/>
            <person name="Cattoir V."/>
        </authorList>
    </citation>
    <scope>NUCLEOTIDE SEQUENCE [LARGE SCALE GENOMIC DNA]</scope>
    <source>
        <strain evidence="1 2">UR159</strain>
    </source>
</reference>
<dbReference type="RefSeq" id="WP_100677608.1">
    <property type="nucleotide sequence ID" value="NZ_NIPO01000001.1"/>
</dbReference>
<evidence type="ECO:0000313" key="2">
    <source>
        <dbReference type="Proteomes" id="UP000231960"/>
    </source>
</evidence>
<dbReference type="OrthoDB" id="1440528at2"/>
<sequence length="299" mass="34686">MNKYKDQDLKSFFNNLGADLIEEKNRQQDEENKRIHQEFISNLKIGKCFLCGGDMDSFEESKTCFHWFTYPKGIRKKHFESYLKKPIGFFKLDSYFRWLANSEVFLTNINDLKNETSSTSFLESTFKYKNIEWAFSVGNTDLEGHQNAKIGAEPHYHIQMIVDDRIFLKFNDFHIPFSDEDLFMIELQKQMEGQILINQGSMNAGVGILENEELFEEIEKLMVRADDVNTAPFNRQSMIIAPEGQTIDGEIIQKAIEESSRTKEPVSKIIQRLIKDVKVITQIIPGEAVPDMTKRSGKK</sequence>